<evidence type="ECO:0000313" key="2">
    <source>
        <dbReference type="Proteomes" id="UP001497535"/>
    </source>
</evidence>
<organism evidence="1 2">
    <name type="scientific">Meloidogyne enterolobii</name>
    <name type="common">Root-knot nematode worm</name>
    <name type="synonym">Meloidogyne mayaguensis</name>
    <dbReference type="NCBI Taxonomy" id="390850"/>
    <lineage>
        <taxon>Eukaryota</taxon>
        <taxon>Metazoa</taxon>
        <taxon>Ecdysozoa</taxon>
        <taxon>Nematoda</taxon>
        <taxon>Chromadorea</taxon>
        <taxon>Rhabditida</taxon>
        <taxon>Tylenchina</taxon>
        <taxon>Tylenchomorpha</taxon>
        <taxon>Tylenchoidea</taxon>
        <taxon>Meloidogynidae</taxon>
        <taxon>Meloidogyninae</taxon>
        <taxon>Meloidogyne</taxon>
    </lineage>
</organism>
<name>A0ACB0Y4P8_MELEN</name>
<dbReference type="EMBL" id="CAVMJV010000005">
    <property type="protein sequence ID" value="CAK5031076.1"/>
    <property type="molecule type" value="Genomic_DNA"/>
</dbReference>
<proteinExistence type="predicted"/>
<accession>A0ACB0Y4P8</accession>
<keyword evidence="2" id="KW-1185">Reference proteome</keyword>
<gene>
    <name evidence="1" type="ORF">MENTE1834_LOCUS7416</name>
</gene>
<evidence type="ECO:0000313" key="1">
    <source>
        <dbReference type="EMBL" id="CAK5031076.1"/>
    </source>
</evidence>
<reference evidence="1" key="1">
    <citation type="submission" date="2023-11" db="EMBL/GenBank/DDBJ databases">
        <authorList>
            <person name="Poullet M."/>
        </authorList>
    </citation>
    <scope>NUCLEOTIDE SEQUENCE</scope>
    <source>
        <strain evidence="1">E1834</strain>
    </source>
</reference>
<protein>
    <submittedName>
        <fullName evidence="1">Uncharacterized protein</fullName>
    </submittedName>
</protein>
<dbReference type="Proteomes" id="UP001497535">
    <property type="component" value="Unassembled WGS sequence"/>
</dbReference>
<sequence length="371" mass="40855">MLGLLPLELNTGPWTRKSSSLCSLLLLLTIATLAVPGQVNSEEVGLGKHTKNGENVMLTANTVTSDRAGIDLASHNFKELYPDACDVTIKDGYIELRYKKGSKGCTVDLLSTDSSNNNKIKFKAGVRGNADGKLNDCLDAGASLEQSYSNLLPFVYSVDNKGIEDLNNRQYNDSGAECKRGACKDIDGKCKRHTSLQVSWSQSDGEVYAHTYLIGENNKGLSQSKKPEGESMTLDLVISTASGFTMEYAKDEGFDASTKAACVHRSTPLFEPKTWKITNDGEFKDKHLLVFSLLRQNASYTYKDSKLAVPPNGPECELFIQFVSFAILRPFCNPIIFVTLQVILFFLGCKLLQDAHRHSSNDNATDHFNDH</sequence>
<comment type="caution">
    <text evidence="1">The sequence shown here is derived from an EMBL/GenBank/DDBJ whole genome shotgun (WGS) entry which is preliminary data.</text>
</comment>